<evidence type="ECO:0000256" key="13">
    <source>
        <dbReference type="ARBA" id="ARBA00049861"/>
    </source>
</evidence>
<feature type="domain" description="CMP/dCMP-type deaminase" evidence="19">
    <location>
        <begin position="3"/>
        <end position="125"/>
    </location>
</feature>
<accession>A0A1T5B1P4</accession>
<dbReference type="SUPFAM" id="SSF53927">
    <property type="entry name" value="Cytidine deaminase-like"/>
    <property type="match status" value="1"/>
</dbReference>
<comment type="similarity">
    <text evidence="4 15">In the N-terminal section; belongs to the cytidine and deoxycytidylate deaminase family.</text>
</comment>
<dbReference type="NCBIfam" id="TIGR00227">
    <property type="entry name" value="ribD_Cterm"/>
    <property type="match status" value="1"/>
</dbReference>
<evidence type="ECO:0000256" key="4">
    <source>
        <dbReference type="ARBA" id="ARBA00005259"/>
    </source>
</evidence>
<dbReference type="PIRSF" id="PIRSF006769">
    <property type="entry name" value="RibD"/>
    <property type="match status" value="1"/>
</dbReference>
<feature type="binding site" evidence="17">
    <location>
        <position position="225"/>
    </location>
    <ligand>
        <name>NADP(+)</name>
        <dbReference type="ChEBI" id="CHEBI:58349"/>
    </ligand>
</feature>
<evidence type="ECO:0000256" key="6">
    <source>
        <dbReference type="ARBA" id="ARBA00022619"/>
    </source>
</evidence>
<dbReference type="PROSITE" id="PS51747">
    <property type="entry name" value="CYT_DCMP_DEAMINASES_2"/>
    <property type="match status" value="1"/>
</dbReference>
<feature type="binding site" evidence="17">
    <location>
        <position position="198"/>
    </location>
    <ligand>
        <name>NADP(+)</name>
        <dbReference type="ChEBI" id="CHEBI:58349"/>
    </ligand>
</feature>
<comment type="cofactor">
    <cofactor evidence="15 18">
        <name>Zn(2+)</name>
        <dbReference type="ChEBI" id="CHEBI:29105"/>
    </cofactor>
    <text evidence="15 18">Binds 1 zinc ion.</text>
</comment>
<evidence type="ECO:0000256" key="15">
    <source>
        <dbReference type="PIRNR" id="PIRNR006769"/>
    </source>
</evidence>
<feature type="binding site" evidence="17">
    <location>
        <position position="202"/>
    </location>
    <ligand>
        <name>NADP(+)</name>
        <dbReference type="ChEBI" id="CHEBI:58349"/>
    </ligand>
</feature>
<dbReference type="InterPro" id="IPR011549">
    <property type="entry name" value="RibD_C"/>
</dbReference>
<dbReference type="PROSITE" id="PS00903">
    <property type="entry name" value="CYT_DCMP_DEAMINASES_1"/>
    <property type="match status" value="1"/>
</dbReference>
<dbReference type="Proteomes" id="UP000243406">
    <property type="component" value="Unassembled WGS sequence"/>
</dbReference>
<feature type="binding site" evidence="17">
    <location>
        <begin position="299"/>
        <end position="305"/>
    </location>
    <ligand>
        <name>NADP(+)</name>
        <dbReference type="ChEBI" id="CHEBI:58349"/>
    </ligand>
</feature>
<feature type="binding site" evidence="17">
    <location>
        <position position="186"/>
    </location>
    <ligand>
        <name>substrate</name>
    </ligand>
</feature>
<feature type="binding site" evidence="17">
    <location>
        <position position="206"/>
    </location>
    <ligand>
        <name>substrate</name>
    </ligand>
</feature>
<dbReference type="InterPro" id="IPR002734">
    <property type="entry name" value="RibDG_C"/>
</dbReference>
<feature type="binding site" evidence="17">
    <location>
        <position position="170"/>
    </location>
    <ligand>
        <name>substrate</name>
    </ligand>
</feature>
<dbReference type="InterPro" id="IPR016193">
    <property type="entry name" value="Cytidine_deaminase-like"/>
</dbReference>
<comment type="pathway">
    <text evidence="3 15">Cofactor biosynthesis; riboflavin biosynthesis; 5-amino-6-(D-ribitylamino)uracil from GTP: step 3/4.</text>
</comment>
<evidence type="ECO:0000256" key="17">
    <source>
        <dbReference type="PIRSR" id="PIRSR006769-2"/>
    </source>
</evidence>
<feature type="binding site" evidence="17">
    <location>
        <position position="297"/>
    </location>
    <ligand>
        <name>substrate</name>
    </ligand>
</feature>
<evidence type="ECO:0000256" key="14">
    <source>
        <dbReference type="ARBA" id="ARBA00049886"/>
    </source>
</evidence>
<keyword evidence="21" id="KW-1185">Reference proteome</keyword>
<keyword evidence="9 15" id="KW-0862">Zinc</keyword>
<dbReference type="AlphaFoldDB" id="A0A1T5B1P4"/>
<evidence type="ECO:0000256" key="16">
    <source>
        <dbReference type="PIRSR" id="PIRSR006769-1"/>
    </source>
</evidence>
<dbReference type="InterPro" id="IPR002125">
    <property type="entry name" value="CMP_dCMP_dom"/>
</dbReference>
<dbReference type="GO" id="GO:0008270">
    <property type="term" value="F:zinc ion binding"/>
    <property type="evidence" value="ECO:0007669"/>
    <property type="project" value="InterPro"/>
</dbReference>
<comment type="catalytic activity">
    <reaction evidence="13 15">
        <text>5-amino-6-(5-phospho-D-ribitylamino)uracil + NADP(+) = 5-amino-6-(5-phospho-D-ribosylamino)uracil + NADPH + H(+)</text>
        <dbReference type="Rhea" id="RHEA:17845"/>
        <dbReference type="ChEBI" id="CHEBI:15378"/>
        <dbReference type="ChEBI" id="CHEBI:57783"/>
        <dbReference type="ChEBI" id="CHEBI:58349"/>
        <dbReference type="ChEBI" id="CHEBI:58421"/>
        <dbReference type="ChEBI" id="CHEBI:58453"/>
        <dbReference type="EC" id="1.1.1.193"/>
    </reaction>
</comment>
<comment type="function">
    <text evidence="1 15">Converts 2,5-diamino-6-(ribosylamino)-4(3h)-pyrimidinone 5'-phosphate into 5-amino-6-(ribosylamino)-2,4(1h,3h)-pyrimidinedione 5'-phosphate.</text>
</comment>
<feature type="binding site" evidence="18">
    <location>
        <position position="77"/>
    </location>
    <ligand>
        <name>Zn(2+)</name>
        <dbReference type="ChEBI" id="CHEBI:29105"/>
        <note>catalytic</note>
    </ligand>
</feature>
<evidence type="ECO:0000256" key="2">
    <source>
        <dbReference type="ARBA" id="ARBA00004882"/>
    </source>
</evidence>
<dbReference type="PANTHER" id="PTHR38011">
    <property type="entry name" value="DIHYDROFOLATE REDUCTASE FAMILY PROTEIN (AFU_ORTHOLOGUE AFUA_8G06820)"/>
    <property type="match status" value="1"/>
</dbReference>
<evidence type="ECO:0000313" key="21">
    <source>
        <dbReference type="Proteomes" id="UP000243406"/>
    </source>
</evidence>
<dbReference type="CDD" id="cd01284">
    <property type="entry name" value="Riboflavin_deaminase-reductase"/>
    <property type="match status" value="1"/>
</dbReference>
<evidence type="ECO:0000256" key="11">
    <source>
        <dbReference type="ARBA" id="ARBA00023002"/>
    </source>
</evidence>
<sequence>MLESDEKFMKLALSLAEKGRGYVNPNPLVGAVIVKDGKVIGEGYHTAFGKSHAEIEAINSATEDIKGATMYVTLEPCCHQGKTPPCTEAIIKNQLVRVIIATTDPNPLVSGSGIEKLKQSNIEITVGVLEERAKIQNEVFIHYMTTNLPFTILKYAMSLDGKIACHTGDSKWITSEKSRTDVHRLRSSVSAVVTGIGTILSDDASLNVRLLDSKGKEPHRIVVDSAARISLDAKILNLDSKSDTYIAVTEAASDEKLRKLEDYGAKIIMTKSKDGKVDLEELWKELGFLGIDSILIEAGEQLSAALLEAKLVNKIRAYIAPKIIGGTNAKSPIGGYGTSSMSEVINLKSMNFTHIENDFVVEGYIK</sequence>
<dbReference type="PANTHER" id="PTHR38011:SF7">
    <property type="entry name" value="2,5-DIAMINO-6-RIBOSYLAMINO-4(3H)-PYRIMIDINONE 5'-PHOSPHATE REDUCTASE"/>
    <property type="match status" value="1"/>
</dbReference>
<dbReference type="GO" id="GO:0009231">
    <property type="term" value="P:riboflavin biosynthetic process"/>
    <property type="evidence" value="ECO:0007669"/>
    <property type="project" value="UniProtKB-UniPathway"/>
</dbReference>
<evidence type="ECO:0000256" key="5">
    <source>
        <dbReference type="ARBA" id="ARBA00007417"/>
    </source>
</evidence>
<dbReference type="EC" id="1.1.1.193" evidence="15"/>
<comment type="pathway">
    <text evidence="2 15">Cofactor biosynthesis; riboflavin biosynthesis; 5-amino-6-(D-ribitylamino)uracil from GTP: step 2/4.</text>
</comment>
<dbReference type="GO" id="GO:0050661">
    <property type="term" value="F:NADP binding"/>
    <property type="evidence" value="ECO:0007669"/>
    <property type="project" value="InterPro"/>
</dbReference>
<gene>
    <name evidence="20" type="ORF">SAMN02745120_1373</name>
</gene>
<keyword evidence="12" id="KW-0511">Multifunctional enzyme</keyword>
<comment type="similarity">
    <text evidence="5 15">In the C-terminal section; belongs to the HTP reductase family.</text>
</comment>
<dbReference type="InterPro" id="IPR016192">
    <property type="entry name" value="APOBEC/CMP_deaminase_Zn-bd"/>
</dbReference>
<proteinExistence type="inferred from homology"/>
<keyword evidence="7 15" id="KW-0479">Metal-binding</keyword>
<dbReference type="UniPathway" id="UPA00275">
    <property type="reaction ID" value="UER00401"/>
</dbReference>
<feature type="binding site" evidence="17">
    <location>
        <position position="209"/>
    </location>
    <ligand>
        <name>substrate</name>
    </ligand>
</feature>
<name>A0A1T5B1P4_9FIRM</name>
<keyword evidence="10 15" id="KW-0521">NADP</keyword>
<dbReference type="EC" id="3.5.4.26" evidence="15"/>
<dbReference type="InterPro" id="IPR004794">
    <property type="entry name" value="Eubact_RibD"/>
</dbReference>
<dbReference type="RefSeq" id="WP_079589258.1">
    <property type="nucleotide sequence ID" value="NZ_FUYN01000002.1"/>
</dbReference>
<keyword evidence="6 15" id="KW-0686">Riboflavin biosynthesis</keyword>
<evidence type="ECO:0000256" key="9">
    <source>
        <dbReference type="ARBA" id="ARBA00022833"/>
    </source>
</evidence>
<dbReference type="Gene3D" id="3.40.140.10">
    <property type="entry name" value="Cytidine Deaminase, domain 2"/>
    <property type="match status" value="1"/>
</dbReference>
<feature type="binding site" evidence="18">
    <location>
        <position position="86"/>
    </location>
    <ligand>
        <name>Zn(2+)</name>
        <dbReference type="ChEBI" id="CHEBI:29105"/>
        <note>catalytic</note>
    </ligand>
</feature>
<dbReference type="Pfam" id="PF01872">
    <property type="entry name" value="RibD_C"/>
    <property type="match status" value="1"/>
</dbReference>
<evidence type="ECO:0000256" key="1">
    <source>
        <dbReference type="ARBA" id="ARBA00002151"/>
    </source>
</evidence>
<feature type="active site" description="Proton donor" evidence="16">
    <location>
        <position position="54"/>
    </location>
</feature>
<feature type="binding site" evidence="17">
    <location>
        <position position="156"/>
    </location>
    <ligand>
        <name>NADP(+)</name>
        <dbReference type="ChEBI" id="CHEBI:58349"/>
    </ligand>
</feature>
<evidence type="ECO:0000256" key="18">
    <source>
        <dbReference type="PIRSR" id="PIRSR006769-3"/>
    </source>
</evidence>
<evidence type="ECO:0000256" key="7">
    <source>
        <dbReference type="ARBA" id="ARBA00022723"/>
    </source>
</evidence>
<keyword evidence="8 15" id="KW-0378">Hydrolase</keyword>
<dbReference type="SUPFAM" id="SSF53597">
    <property type="entry name" value="Dihydrofolate reductase-like"/>
    <property type="match status" value="1"/>
</dbReference>
<evidence type="ECO:0000256" key="8">
    <source>
        <dbReference type="ARBA" id="ARBA00022801"/>
    </source>
</evidence>
<feature type="binding site" evidence="17">
    <location>
        <position position="172"/>
    </location>
    <ligand>
        <name>NADP(+)</name>
        <dbReference type="ChEBI" id="CHEBI:58349"/>
    </ligand>
</feature>
<dbReference type="GO" id="GO:0008835">
    <property type="term" value="F:diaminohydroxyphosphoribosylaminopyrimidine deaminase activity"/>
    <property type="evidence" value="ECO:0007669"/>
    <property type="project" value="UniProtKB-EC"/>
</dbReference>
<reference evidence="21" key="1">
    <citation type="submission" date="2017-02" db="EMBL/GenBank/DDBJ databases">
        <authorList>
            <person name="Varghese N."/>
            <person name="Submissions S."/>
        </authorList>
    </citation>
    <scope>NUCLEOTIDE SEQUENCE [LARGE SCALE GENOMIC DNA]</scope>
    <source>
        <strain evidence="21">ATCC 35199</strain>
    </source>
</reference>
<dbReference type="Gene3D" id="3.40.430.10">
    <property type="entry name" value="Dihydrofolate Reductase, subunit A"/>
    <property type="match status" value="1"/>
</dbReference>
<dbReference type="OrthoDB" id="9800865at2"/>
<evidence type="ECO:0000256" key="10">
    <source>
        <dbReference type="ARBA" id="ARBA00022857"/>
    </source>
</evidence>
<dbReference type="Pfam" id="PF00383">
    <property type="entry name" value="dCMP_cyt_deam_1"/>
    <property type="match status" value="1"/>
</dbReference>
<comment type="catalytic activity">
    <reaction evidence="14 15">
        <text>2,5-diamino-6-hydroxy-4-(5-phosphoribosylamino)-pyrimidine + H2O + H(+) = 5-amino-6-(5-phospho-D-ribosylamino)uracil + NH4(+)</text>
        <dbReference type="Rhea" id="RHEA:21868"/>
        <dbReference type="ChEBI" id="CHEBI:15377"/>
        <dbReference type="ChEBI" id="CHEBI:15378"/>
        <dbReference type="ChEBI" id="CHEBI:28938"/>
        <dbReference type="ChEBI" id="CHEBI:58453"/>
        <dbReference type="ChEBI" id="CHEBI:58614"/>
        <dbReference type="EC" id="3.5.4.26"/>
    </reaction>
</comment>
<dbReference type="FunFam" id="3.40.140.10:FF:000025">
    <property type="entry name" value="Riboflavin biosynthesis protein RibD"/>
    <property type="match status" value="1"/>
</dbReference>
<organism evidence="20 21">
    <name type="scientific">Acetoanaerobium noterae</name>
    <dbReference type="NCBI Taxonomy" id="745369"/>
    <lineage>
        <taxon>Bacteria</taxon>
        <taxon>Bacillati</taxon>
        <taxon>Bacillota</taxon>
        <taxon>Clostridia</taxon>
        <taxon>Peptostreptococcales</taxon>
        <taxon>Filifactoraceae</taxon>
        <taxon>Acetoanaerobium</taxon>
    </lineage>
</organism>
<dbReference type="InterPro" id="IPR024072">
    <property type="entry name" value="DHFR-like_dom_sf"/>
</dbReference>
<evidence type="ECO:0000313" key="20">
    <source>
        <dbReference type="EMBL" id="SKB41231.1"/>
    </source>
</evidence>
<evidence type="ECO:0000256" key="3">
    <source>
        <dbReference type="ARBA" id="ARBA00004910"/>
    </source>
</evidence>
<evidence type="ECO:0000259" key="19">
    <source>
        <dbReference type="PROSITE" id="PS51747"/>
    </source>
</evidence>
<protein>
    <recommendedName>
        <fullName evidence="15">Riboflavin biosynthesis protein RibD</fullName>
    </recommendedName>
    <domain>
        <recommendedName>
            <fullName evidence="15">Diaminohydroxyphosphoribosylaminopyrimidine deaminase</fullName>
            <shortName evidence="15">DRAP deaminase</shortName>
            <ecNumber evidence="15">3.5.4.26</ecNumber>
        </recommendedName>
        <alternativeName>
            <fullName evidence="15">Riboflavin-specific deaminase</fullName>
        </alternativeName>
    </domain>
    <domain>
        <recommendedName>
            <fullName evidence="15">5-amino-6-(5-phosphoribosylamino)uracil reductase</fullName>
            <ecNumber evidence="15">1.1.1.193</ecNumber>
        </recommendedName>
        <alternativeName>
            <fullName evidence="15">HTP reductase</fullName>
        </alternativeName>
    </domain>
</protein>
<keyword evidence="11 15" id="KW-0560">Oxidoreductase</keyword>
<dbReference type="GO" id="GO:0008703">
    <property type="term" value="F:5-amino-6-(5-phosphoribosylamino)uracil reductase activity"/>
    <property type="evidence" value="ECO:0007669"/>
    <property type="project" value="UniProtKB-EC"/>
</dbReference>
<dbReference type="NCBIfam" id="TIGR00326">
    <property type="entry name" value="eubact_ribD"/>
    <property type="match status" value="1"/>
</dbReference>
<dbReference type="InterPro" id="IPR050765">
    <property type="entry name" value="Riboflavin_Biosynth_HTPR"/>
</dbReference>
<evidence type="ECO:0000256" key="12">
    <source>
        <dbReference type="ARBA" id="ARBA00023268"/>
    </source>
</evidence>
<dbReference type="EMBL" id="FUYN01000002">
    <property type="protein sequence ID" value="SKB41231.1"/>
    <property type="molecule type" value="Genomic_DNA"/>
</dbReference>
<feature type="binding site" evidence="18">
    <location>
        <position position="52"/>
    </location>
    <ligand>
        <name>Zn(2+)</name>
        <dbReference type="ChEBI" id="CHEBI:29105"/>
        <note>catalytic</note>
    </ligand>
</feature>